<evidence type="ECO:0000256" key="6">
    <source>
        <dbReference type="SAM" id="Phobius"/>
    </source>
</evidence>
<name>A0ABZ0HSZ3_9HYPH</name>
<keyword evidence="3 6" id="KW-0812">Transmembrane</keyword>
<keyword evidence="4 6" id="KW-1133">Transmembrane helix</keyword>
<protein>
    <submittedName>
        <fullName evidence="7">Magnesium transporter CorA family protein</fullName>
    </submittedName>
</protein>
<evidence type="ECO:0000256" key="5">
    <source>
        <dbReference type="ARBA" id="ARBA00023136"/>
    </source>
</evidence>
<sequence length="329" mass="37044">MLSFHSTAGKPFIKVERDAAAIPAEVNWIDAFRPEHWELAFLERTLGVVAPTFEKLSEIESSSRLYRDEDRLFLSSPALYRIDGGMPNTTPLGFVLSKDILLTIRFKRLKGFDLVKDNVLTEDHMPTDGPGAFVALVGMIIDHIADELEGVSGDLDRASQNIFGMNGGADQRLQPREDGRQLRSVLRKVGRNGDLTGKISDVILGMARMVPYVMTNGSDYLSADARARLKSLRIDLDSLKDYETRLTDKIQFLLDATLGLTNIEQNNIFRVLTVVSVIGIPPTLIASMYGMNFKHMPELEWAYGYQYGLFLIALSALIPIVWFKWRGWW</sequence>
<feature type="transmembrane region" description="Helical" evidence="6">
    <location>
        <begin position="303"/>
        <end position="323"/>
    </location>
</feature>
<dbReference type="PANTHER" id="PTHR47685:SF1">
    <property type="entry name" value="MAGNESIUM TRANSPORT PROTEIN CORA"/>
    <property type="match status" value="1"/>
</dbReference>
<dbReference type="Gene3D" id="3.30.460.20">
    <property type="entry name" value="CorA soluble domain-like"/>
    <property type="match status" value="1"/>
</dbReference>
<evidence type="ECO:0000256" key="3">
    <source>
        <dbReference type="ARBA" id="ARBA00022692"/>
    </source>
</evidence>
<comment type="subcellular location">
    <subcellularLocation>
        <location evidence="1">Membrane</location>
        <topology evidence="1">Multi-pass membrane protein</topology>
    </subcellularLocation>
</comment>
<accession>A0ABZ0HSZ3</accession>
<dbReference type="InterPro" id="IPR002523">
    <property type="entry name" value="MgTranspt_CorA/ZnTranspt_ZntB"/>
</dbReference>
<feature type="transmembrane region" description="Helical" evidence="6">
    <location>
        <begin position="268"/>
        <end position="291"/>
    </location>
</feature>
<keyword evidence="8" id="KW-1185">Reference proteome</keyword>
<organism evidence="7 8">
    <name type="scientific">Methylocapsa polymorpha</name>
    <dbReference type="NCBI Taxonomy" id="3080828"/>
    <lineage>
        <taxon>Bacteria</taxon>
        <taxon>Pseudomonadati</taxon>
        <taxon>Pseudomonadota</taxon>
        <taxon>Alphaproteobacteria</taxon>
        <taxon>Hyphomicrobiales</taxon>
        <taxon>Beijerinckiaceae</taxon>
        <taxon>Methylocapsa</taxon>
    </lineage>
</organism>
<evidence type="ECO:0000256" key="1">
    <source>
        <dbReference type="ARBA" id="ARBA00004141"/>
    </source>
</evidence>
<dbReference type="Pfam" id="PF01544">
    <property type="entry name" value="CorA"/>
    <property type="match status" value="1"/>
</dbReference>
<gene>
    <name evidence="7" type="ORF">RZS28_00230</name>
</gene>
<dbReference type="EMBL" id="CP136862">
    <property type="protein sequence ID" value="WOJ89778.1"/>
    <property type="molecule type" value="Genomic_DNA"/>
</dbReference>
<dbReference type="RefSeq" id="WP_407339224.1">
    <property type="nucleotide sequence ID" value="NZ_CP136862.1"/>
</dbReference>
<proteinExistence type="inferred from homology"/>
<evidence type="ECO:0000313" key="8">
    <source>
        <dbReference type="Proteomes" id="UP001626536"/>
    </source>
</evidence>
<dbReference type="CDD" id="cd12837">
    <property type="entry name" value="EcCorA-like_u1"/>
    <property type="match status" value="1"/>
</dbReference>
<dbReference type="SUPFAM" id="SSF143865">
    <property type="entry name" value="CorA soluble domain-like"/>
    <property type="match status" value="1"/>
</dbReference>
<reference evidence="7 8" key="1">
    <citation type="submission" date="2023-10" db="EMBL/GenBank/DDBJ databases">
        <title>Novel methanotroph of the genus Methylocapsa from a subarctic wetland.</title>
        <authorList>
            <person name="Belova S.E."/>
            <person name="Oshkin I.Y."/>
            <person name="Miroshnikov K."/>
            <person name="Dedysh S.N."/>
        </authorList>
    </citation>
    <scope>NUCLEOTIDE SEQUENCE [LARGE SCALE GENOMIC DNA]</scope>
    <source>
        <strain evidence="7 8">RX1</strain>
    </source>
</reference>
<comment type="similarity">
    <text evidence="2">Belongs to the CorA metal ion transporter (MIT) (TC 1.A.35) family.</text>
</comment>
<evidence type="ECO:0000313" key="7">
    <source>
        <dbReference type="EMBL" id="WOJ89778.1"/>
    </source>
</evidence>
<dbReference type="InterPro" id="IPR050829">
    <property type="entry name" value="CorA_MIT"/>
</dbReference>
<dbReference type="Gene3D" id="1.20.58.340">
    <property type="entry name" value="Magnesium transport protein CorA, transmembrane region"/>
    <property type="match status" value="1"/>
</dbReference>
<keyword evidence="5 6" id="KW-0472">Membrane</keyword>
<dbReference type="InterPro" id="IPR045863">
    <property type="entry name" value="CorA_TM1_TM2"/>
</dbReference>
<evidence type="ECO:0000256" key="4">
    <source>
        <dbReference type="ARBA" id="ARBA00022989"/>
    </source>
</evidence>
<dbReference type="Proteomes" id="UP001626536">
    <property type="component" value="Chromosome"/>
</dbReference>
<dbReference type="PANTHER" id="PTHR47685">
    <property type="entry name" value="MAGNESIUM TRANSPORT PROTEIN CORA"/>
    <property type="match status" value="1"/>
</dbReference>
<evidence type="ECO:0000256" key="2">
    <source>
        <dbReference type="ARBA" id="ARBA00009765"/>
    </source>
</evidence>
<dbReference type="InterPro" id="IPR045861">
    <property type="entry name" value="CorA_cytoplasmic_dom"/>
</dbReference>
<dbReference type="SUPFAM" id="SSF144083">
    <property type="entry name" value="Magnesium transport protein CorA, transmembrane region"/>
    <property type="match status" value="1"/>
</dbReference>